<dbReference type="InterPro" id="IPR056790">
    <property type="entry name" value="Ribophorin_II_C"/>
</dbReference>
<keyword evidence="3 8" id="KW-0732">Signal</keyword>
<organism evidence="10 11">
    <name type="scientific">Bionectria ochroleuca</name>
    <name type="common">Gliocladium roseum</name>
    <dbReference type="NCBI Taxonomy" id="29856"/>
    <lineage>
        <taxon>Eukaryota</taxon>
        <taxon>Fungi</taxon>
        <taxon>Dikarya</taxon>
        <taxon>Ascomycota</taxon>
        <taxon>Pezizomycotina</taxon>
        <taxon>Sordariomycetes</taxon>
        <taxon>Hypocreomycetidae</taxon>
        <taxon>Hypocreales</taxon>
        <taxon>Bionectriaceae</taxon>
        <taxon>Clonostachys</taxon>
    </lineage>
</organism>
<comment type="caution">
    <text evidence="10">The sequence shown here is derived from an EMBL/GenBank/DDBJ whole genome shotgun (WGS) entry which is preliminary data.</text>
</comment>
<feature type="domain" description="Ribophorin II C-terminal" evidence="9">
    <location>
        <begin position="182"/>
        <end position="285"/>
    </location>
</feature>
<keyword evidence="6 7" id="KW-0472">Membrane</keyword>
<evidence type="ECO:0000256" key="3">
    <source>
        <dbReference type="ARBA" id="ARBA00022729"/>
    </source>
</evidence>
<gene>
    <name evidence="10" type="ORF">CLO192961_LOCUS427569</name>
</gene>
<feature type="transmembrane region" description="Helical" evidence="7">
    <location>
        <begin position="192"/>
        <end position="219"/>
    </location>
</feature>
<evidence type="ECO:0000256" key="8">
    <source>
        <dbReference type="SAM" id="SignalP"/>
    </source>
</evidence>
<evidence type="ECO:0000256" key="1">
    <source>
        <dbReference type="ARBA" id="ARBA00004477"/>
    </source>
</evidence>
<dbReference type="Proteomes" id="UP000766486">
    <property type="component" value="Unassembled WGS sequence"/>
</dbReference>
<feature type="transmembrane region" description="Helical" evidence="7">
    <location>
        <begin position="231"/>
        <end position="251"/>
    </location>
</feature>
<keyword evidence="4" id="KW-0256">Endoplasmic reticulum</keyword>
<evidence type="ECO:0000313" key="10">
    <source>
        <dbReference type="EMBL" id="VUC35808.1"/>
    </source>
</evidence>
<keyword evidence="5 7" id="KW-1133">Transmembrane helix</keyword>
<dbReference type="InterPro" id="IPR008814">
    <property type="entry name" value="Swp1"/>
</dbReference>
<evidence type="ECO:0000256" key="5">
    <source>
        <dbReference type="ARBA" id="ARBA00022989"/>
    </source>
</evidence>
<reference evidence="10 11" key="1">
    <citation type="submission" date="2019-06" db="EMBL/GenBank/DDBJ databases">
        <authorList>
            <person name="Broberg M."/>
        </authorList>
    </citation>
    <scope>NUCLEOTIDE SEQUENCE [LARGE SCALE GENOMIC DNA]</scope>
</reference>
<evidence type="ECO:0000256" key="4">
    <source>
        <dbReference type="ARBA" id="ARBA00022824"/>
    </source>
</evidence>
<dbReference type="PANTHER" id="PTHR12640:SF0">
    <property type="entry name" value="DOLICHYL-DIPHOSPHOOLIGOSACCHARIDE--PROTEIN GLYCOSYLTRANSFERASE SUBUNIT 2"/>
    <property type="match status" value="1"/>
</dbReference>
<evidence type="ECO:0000313" key="11">
    <source>
        <dbReference type="Proteomes" id="UP000766486"/>
    </source>
</evidence>
<keyword evidence="11" id="KW-1185">Reference proteome</keyword>
<dbReference type="EMBL" id="CABFNS010000922">
    <property type="protein sequence ID" value="VUC35808.1"/>
    <property type="molecule type" value="Genomic_DNA"/>
</dbReference>
<protein>
    <recommendedName>
        <fullName evidence="9">Ribophorin II C-terminal domain-containing protein</fullName>
    </recommendedName>
</protein>
<evidence type="ECO:0000256" key="2">
    <source>
        <dbReference type="ARBA" id="ARBA00022692"/>
    </source>
</evidence>
<name>A0ABY6UWJ8_BIOOC</name>
<evidence type="ECO:0000256" key="7">
    <source>
        <dbReference type="SAM" id="Phobius"/>
    </source>
</evidence>
<dbReference type="Pfam" id="PF25147">
    <property type="entry name" value="Ribophorin_II_C"/>
    <property type="match status" value="1"/>
</dbReference>
<proteinExistence type="predicted"/>
<accession>A0ABY6UWJ8</accession>
<feature type="signal peptide" evidence="8">
    <location>
        <begin position="1"/>
        <end position="18"/>
    </location>
</feature>
<keyword evidence="2 7" id="KW-0812">Transmembrane</keyword>
<evidence type="ECO:0000256" key="6">
    <source>
        <dbReference type="ARBA" id="ARBA00023136"/>
    </source>
</evidence>
<sequence length="290" mass="30787">MRFSVASSLALLAGVAQAASSWTFADGTVELSPRAGGSPQVHKLSDKSQVDSVVSLGVGEKIKVSLTTKEGSAAKKPHQAFLILKEASGLEAPFPLTVKNTGKGTVEIVRLSYNYSHKDFPIQLLTSQSPLHASLVLGSFGSSSASVSPLFDISVQLDPNVPKPTYEPALRYGKLPEIHHIFRSEPKNPPKIVSIFFASAVVATIPALFVGWLLLGANVSHIGEALSSAPISHLAFFGSIVSMEGVFFLYYSSWNLFATLPAIGIAGLVAFLSGTKALGEVQRRRLAGKR</sequence>
<feature type="chain" id="PRO_5045543796" description="Ribophorin II C-terminal domain-containing protein" evidence="8">
    <location>
        <begin position="19"/>
        <end position="290"/>
    </location>
</feature>
<evidence type="ECO:0000259" key="9">
    <source>
        <dbReference type="Pfam" id="PF25147"/>
    </source>
</evidence>
<comment type="subcellular location">
    <subcellularLocation>
        <location evidence="1">Endoplasmic reticulum membrane</location>
        <topology evidence="1">Multi-pass membrane protein</topology>
    </subcellularLocation>
</comment>
<dbReference type="PANTHER" id="PTHR12640">
    <property type="entry name" value="RIBOPHORIN II"/>
    <property type="match status" value="1"/>
</dbReference>
<feature type="transmembrane region" description="Helical" evidence="7">
    <location>
        <begin position="257"/>
        <end position="279"/>
    </location>
</feature>